<name>A0A8J3KA85_9ACTN</name>
<keyword evidence="2" id="KW-0472">Membrane</keyword>
<keyword evidence="2" id="KW-1133">Transmembrane helix</keyword>
<reference evidence="3 4" key="1">
    <citation type="submission" date="2021-01" db="EMBL/GenBank/DDBJ databases">
        <title>Whole genome shotgun sequence of Catellatospora citrea NBRC 14495.</title>
        <authorList>
            <person name="Komaki H."/>
            <person name="Tamura T."/>
        </authorList>
    </citation>
    <scope>NUCLEOTIDE SEQUENCE [LARGE SCALE GENOMIC DNA]</scope>
    <source>
        <strain evidence="3 4">NBRC 14495</strain>
    </source>
</reference>
<keyword evidence="2" id="KW-0812">Transmembrane</keyword>
<dbReference type="EMBL" id="BONH01000003">
    <property type="protein sequence ID" value="GIF96151.1"/>
    <property type="molecule type" value="Genomic_DNA"/>
</dbReference>
<organism evidence="3 4">
    <name type="scientific">Catellatospora citrea</name>
    <dbReference type="NCBI Taxonomy" id="53366"/>
    <lineage>
        <taxon>Bacteria</taxon>
        <taxon>Bacillati</taxon>
        <taxon>Actinomycetota</taxon>
        <taxon>Actinomycetes</taxon>
        <taxon>Micromonosporales</taxon>
        <taxon>Micromonosporaceae</taxon>
        <taxon>Catellatospora</taxon>
    </lineage>
</organism>
<evidence type="ECO:0000256" key="1">
    <source>
        <dbReference type="SAM" id="MobiDB-lite"/>
    </source>
</evidence>
<feature type="transmembrane region" description="Helical" evidence="2">
    <location>
        <begin position="52"/>
        <end position="70"/>
    </location>
</feature>
<gene>
    <name evidence="3" type="ORF">Cci01nite_12450</name>
</gene>
<evidence type="ECO:0000313" key="4">
    <source>
        <dbReference type="Proteomes" id="UP000659904"/>
    </source>
</evidence>
<accession>A0A8J3KA85</accession>
<feature type="transmembrane region" description="Helical" evidence="2">
    <location>
        <begin position="82"/>
        <end position="110"/>
    </location>
</feature>
<evidence type="ECO:0000313" key="3">
    <source>
        <dbReference type="EMBL" id="GIF96151.1"/>
    </source>
</evidence>
<keyword evidence="4" id="KW-1185">Reference proteome</keyword>
<comment type="caution">
    <text evidence="3">The sequence shown here is derived from an EMBL/GenBank/DDBJ whole genome shotgun (WGS) entry which is preliminary data.</text>
</comment>
<protein>
    <submittedName>
        <fullName evidence="3">Uncharacterized protein</fullName>
    </submittedName>
</protein>
<evidence type="ECO:0000256" key="2">
    <source>
        <dbReference type="SAM" id="Phobius"/>
    </source>
</evidence>
<feature type="region of interest" description="Disordered" evidence="1">
    <location>
        <begin position="14"/>
        <end position="43"/>
    </location>
</feature>
<sequence length="218" mass="22345">MIYAHRCALPGVRRPNRTEVTGMTEERTAPDSPTDPVPSDGVHPQAATWRNGLTAVTALLAAALIIRGPGDFTDLHWTVQALAGALLLAGFALLARAVLLAVTAAAAPLADSAARSVATVKRFAVAGLGLVGLTVLGGWLVPAAPAPANLIQLTYDHGIICGLVSLEPDGYVTVLPDPGQPANRITAKARTLVPISSIHGMTEVGVCEPPATLPTPAP</sequence>
<dbReference type="AlphaFoldDB" id="A0A8J3KA85"/>
<proteinExistence type="predicted"/>
<feature type="transmembrane region" description="Helical" evidence="2">
    <location>
        <begin position="122"/>
        <end position="141"/>
    </location>
</feature>
<dbReference type="Proteomes" id="UP000659904">
    <property type="component" value="Unassembled WGS sequence"/>
</dbReference>